<evidence type="ECO:0000313" key="3">
    <source>
        <dbReference type="EMBL" id="RXH57625.1"/>
    </source>
</evidence>
<evidence type="ECO:0000256" key="1">
    <source>
        <dbReference type="SAM" id="Phobius"/>
    </source>
</evidence>
<evidence type="ECO:0000259" key="2">
    <source>
        <dbReference type="Pfam" id="PF00892"/>
    </source>
</evidence>
<feature type="transmembrane region" description="Helical" evidence="1">
    <location>
        <begin position="126"/>
        <end position="145"/>
    </location>
</feature>
<feature type="transmembrane region" description="Helical" evidence="1">
    <location>
        <begin position="72"/>
        <end position="93"/>
    </location>
</feature>
<dbReference type="GO" id="GO:0016020">
    <property type="term" value="C:membrane"/>
    <property type="evidence" value="ECO:0007669"/>
    <property type="project" value="InterPro"/>
</dbReference>
<dbReference type="SUPFAM" id="SSF103481">
    <property type="entry name" value="Multidrug resistance efflux transporter EmrE"/>
    <property type="match status" value="1"/>
</dbReference>
<dbReference type="Pfam" id="PF00892">
    <property type="entry name" value="EamA"/>
    <property type="match status" value="1"/>
</dbReference>
<dbReference type="EMBL" id="RDSM01000001">
    <property type="protein sequence ID" value="RXH57625.1"/>
    <property type="molecule type" value="Genomic_DNA"/>
</dbReference>
<dbReference type="RefSeq" id="WP_241654331.1">
    <property type="nucleotide sequence ID" value="NZ_RDSM01000001.1"/>
</dbReference>
<organism evidence="3 4">
    <name type="scientific">Granulicella sibirica</name>
    <dbReference type="NCBI Taxonomy" id="2479048"/>
    <lineage>
        <taxon>Bacteria</taxon>
        <taxon>Pseudomonadati</taxon>
        <taxon>Acidobacteriota</taxon>
        <taxon>Terriglobia</taxon>
        <taxon>Terriglobales</taxon>
        <taxon>Acidobacteriaceae</taxon>
        <taxon>Granulicella</taxon>
    </lineage>
</organism>
<feature type="transmembrane region" description="Helical" evidence="1">
    <location>
        <begin position="186"/>
        <end position="205"/>
    </location>
</feature>
<dbReference type="Gene3D" id="1.10.3730.20">
    <property type="match status" value="1"/>
</dbReference>
<name>A0A4Q0T1U9_9BACT</name>
<sequence>MGIAIPLNAVLALIAAVLWGGGDFTGGMGVKGAGGSMSAALRVVIMSHATSLCVLIAIGLLRSDPFPHGAPLAWAIGAGLMGGSSVCIFYIALSRGAMGASAAVSGLLAAAIPALVSVGVDGAPGTQHLLGFLLAGAAIWLIAAAPGENTDRGTMSLAIVSGAGFGLYFVALKFAGVAGIVWPMAAARSTSVVFCSTALLVLIAFEKRSGKRARVRISRNTLLWALGTAIMDTSGNMFFVGATRVGRLDVASVLASLYPATTILLAAWTLHERPTRRQGLGMGLAAAAVVLITL</sequence>
<reference evidence="4" key="2">
    <citation type="submission" date="2019-02" db="EMBL/GenBank/DDBJ databases">
        <title>Granulicella sibirica sp. nov., a psychrotolerant acidobacterium isolated from an organic soil layer in forested tundra, West Siberia.</title>
        <authorList>
            <person name="Oshkin I.Y."/>
            <person name="Kulichevskaya I.S."/>
            <person name="Rijpstra W.I.C."/>
            <person name="Sinninghe Damste J.S."/>
            <person name="Rakitin A.L."/>
            <person name="Ravin N.V."/>
            <person name="Dedysh S.N."/>
        </authorList>
    </citation>
    <scope>NUCLEOTIDE SEQUENCE [LARGE SCALE GENOMIC DNA]</scope>
    <source>
        <strain evidence="4">AF10</strain>
    </source>
</reference>
<comment type="caution">
    <text evidence="3">The sequence shown here is derived from an EMBL/GenBank/DDBJ whole genome shotgun (WGS) entry which is preliminary data.</text>
</comment>
<accession>A0A4Q0T1U9</accession>
<feature type="transmembrane region" description="Helical" evidence="1">
    <location>
        <begin position="39"/>
        <end position="60"/>
    </location>
</feature>
<keyword evidence="1" id="KW-0472">Membrane</keyword>
<feature type="transmembrane region" description="Helical" evidence="1">
    <location>
        <begin position="157"/>
        <end position="180"/>
    </location>
</feature>
<dbReference type="InterPro" id="IPR037185">
    <property type="entry name" value="EmrE-like"/>
</dbReference>
<reference evidence="3 4" key="1">
    <citation type="submission" date="2018-11" db="EMBL/GenBank/DDBJ databases">
        <authorList>
            <person name="Mardanov A.V."/>
            <person name="Ravin N.V."/>
            <person name="Dedysh S.N."/>
        </authorList>
    </citation>
    <scope>NUCLEOTIDE SEQUENCE [LARGE SCALE GENOMIC DNA]</scope>
    <source>
        <strain evidence="3 4">AF10</strain>
    </source>
</reference>
<feature type="transmembrane region" description="Helical" evidence="1">
    <location>
        <begin position="251"/>
        <end position="270"/>
    </location>
</feature>
<keyword evidence="1" id="KW-0812">Transmembrane</keyword>
<feature type="transmembrane region" description="Helical" evidence="1">
    <location>
        <begin position="6"/>
        <end position="27"/>
    </location>
</feature>
<dbReference type="AlphaFoldDB" id="A0A4Q0T1U9"/>
<dbReference type="Proteomes" id="UP000289437">
    <property type="component" value="Unassembled WGS sequence"/>
</dbReference>
<feature type="transmembrane region" description="Helical" evidence="1">
    <location>
        <begin position="100"/>
        <end position="120"/>
    </location>
</feature>
<gene>
    <name evidence="3" type="ORF">GRAN_0935</name>
</gene>
<keyword evidence="1" id="KW-1133">Transmembrane helix</keyword>
<proteinExistence type="predicted"/>
<protein>
    <recommendedName>
        <fullName evidence="2">EamA domain-containing protein</fullName>
    </recommendedName>
</protein>
<feature type="domain" description="EamA" evidence="2">
    <location>
        <begin position="155"/>
        <end position="293"/>
    </location>
</feature>
<keyword evidence="4" id="KW-1185">Reference proteome</keyword>
<dbReference type="InterPro" id="IPR000620">
    <property type="entry name" value="EamA_dom"/>
</dbReference>
<evidence type="ECO:0000313" key="4">
    <source>
        <dbReference type="Proteomes" id="UP000289437"/>
    </source>
</evidence>
<feature type="transmembrane region" description="Helical" evidence="1">
    <location>
        <begin position="217"/>
        <end position="239"/>
    </location>
</feature>